<dbReference type="PANTHER" id="PTHR10292:SF1">
    <property type="entry name" value="CLATHRIN HEAVY CHAIN"/>
    <property type="match status" value="1"/>
</dbReference>
<evidence type="ECO:0000313" key="2">
    <source>
        <dbReference type="EMBL" id="KAK8842458.1"/>
    </source>
</evidence>
<dbReference type="InterPro" id="IPR016024">
    <property type="entry name" value="ARM-type_fold"/>
</dbReference>
<accession>A0ABR2H8A5</accession>
<comment type="caution">
    <text evidence="2">The sequence shown here is derived from an EMBL/GenBank/DDBJ whole genome shotgun (WGS) entry which is preliminary data.</text>
</comment>
<dbReference type="Proteomes" id="UP001470230">
    <property type="component" value="Unassembled WGS sequence"/>
</dbReference>
<evidence type="ECO:0000256" key="1">
    <source>
        <dbReference type="PROSITE-ProRule" id="PRU01006"/>
    </source>
</evidence>
<dbReference type="SMART" id="SM00299">
    <property type="entry name" value="CLH"/>
    <property type="match status" value="1"/>
</dbReference>
<feature type="repeat" description="CHCR" evidence="1">
    <location>
        <begin position="111"/>
        <end position="221"/>
    </location>
</feature>
<dbReference type="InterPro" id="IPR055358">
    <property type="entry name" value="CHCR"/>
</dbReference>
<name>A0ABR2H8A5_9EUKA</name>
<evidence type="ECO:0008006" key="4">
    <source>
        <dbReference type="Google" id="ProtNLM"/>
    </source>
</evidence>
<organism evidence="2 3">
    <name type="scientific">Tritrichomonas musculus</name>
    <dbReference type="NCBI Taxonomy" id="1915356"/>
    <lineage>
        <taxon>Eukaryota</taxon>
        <taxon>Metamonada</taxon>
        <taxon>Parabasalia</taxon>
        <taxon>Tritrichomonadida</taxon>
        <taxon>Tritrichomonadidae</taxon>
        <taxon>Tritrichomonas</taxon>
    </lineage>
</organism>
<keyword evidence="3" id="KW-1185">Reference proteome</keyword>
<evidence type="ECO:0000313" key="3">
    <source>
        <dbReference type="Proteomes" id="UP001470230"/>
    </source>
</evidence>
<dbReference type="PANTHER" id="PTHR10292">
    <property type="entry name" value="CLATHRIN HEAVY CHAIN RELATED"/>
    <property type="match status" value="1"/>
</dbReference>
<dbReference type="InterPro" id="IPR011990">
    <property type="entry name" value="TPR-like_helical_dom_sf"/>
</dbReference>
<dbReference type="Pfam" id="PF00637">
    <property type="entry name" value="Clathrin"/>
    <property type="match status" value="1"/>
</dbReference>
<gene>
    <name evidence="2" type="ORF">M9Y10_026045</name>
</gene>
<sequence>MKLVVDAVIPECENPDKVSQTVKAFIDAQFPAQLLCLLETVVMGSPQFQKNTSLQNLLIVTAIKEDKSRVMEYVTLLNEYSWDKICSHLIIAHLYDEAIAAYKNCRCIDSFIKAKNPREYDQIIKVAEEQNEYNALVQFLQPARQMLNRNEIIDTKLCYAYAKTNMLNELKELISSPNAIRIKEVADRCFNDKLFEACNILYTVINDTTKLAEILNLMNPK</sequence>
<dbReference type="Gene3D" id="1.25.40.10">
    <property type="entry name" value="Tetratricopeptide repeat domain"/>
    <property type="match status" value="2"/>
</dbReference>
<dbReference type="SUPFAM" id="SSF48371">
    <property type="entry name" value="ARM repeat"/>
    <property type="match status" value="2"/>
</dbReference>
<protein>
    <recommendedName>
        <fullName evidence="4">Clathrin heavy chain</fullName>
    </recommendedName>
</protein>
<proteinExistence type="predicted"/>
<dbReference type="InterPro" id="IPR000547">
    <property type="entry name" value="Clathrin_H-chain/VPS_repeat"/>
</dbReference>
<reference evidence="2 3" key="1">
    <citation type="submission" date="2024-04" db="EMBL/GenBank/DDBJ databases">
        <title>Tritrichomonas musculus Genome.</title>
        <authorList>
            <person name="Alves-Ferreira E."/>
            <person name="Grigg M."/>
            <person name="Lorenzi H."/>
            <person name="Galac M."/>
        </authorList>
    </citation>
    <scope>NUCLEOTIDE SEQUENCE [LARGE SCALE GENOMIC DNA]</scope>
    <source>
        <strain evidence="2 3">EAF2021</strain>
    </source>
</reference>
<dbReference type="EMBL" id="JAPFFF010000038">
    <property type="protein sequence ID" value="KAK8842458.1"/>
    <property type="molecule type" value="Genomic_DNA"/>
</dbReference>
<dbReference type="PROSITE" id="PS50236">
    <property type="entry name" value="CHCR"/>
    <property type="match status" value="1"/>
</dbReference>